<name>A0A2G5SYD0_9PELO</name>
<gene>
    <name evidence="1" type="primary">Cnig_chr_X.g25286</name>
    <name evidence="1" type="ORF">B9Z55_025286</name>
</gene>
<proteinExistence type="predicted"/>
<keyword evidence="2" id="KW-1185">Reference proteome</keyword>
<accession>A0A2G5SYD0</accession>
<dbReference type="EMBL" id="PDUG01000006">
    <property type="protein sequence ID" value="PIC19919.1"/>
    <property type="molecule type" value="Genomic_DNA"/>
</dbReference>
<comment type="caution">
    <text evidence="1">The sequence shown here is derived from an EMBL/GenBank/DDBJ whole genome shotgun (WGS) entry which is preliminary data.</text>
</comment>
<protein>
    <submittedName>
        <fullName evidence="1">Uncharacterized protein</fullName>
    </submittedName>
</protein>
<sequence length="129" mass="14304">MNSIKFLSVEKVSSRKLDKTSHGSCGQLFSSSVVAVSFIIFSPKRGGKTTFNLLRNDCGAQCIATFFSVYENFAAIFWRDVRLSAQQPTTNQYLLRKCADEDSIGLLKRKFDASELLLGGKTSEENSFG</sequence>
<reference evidence="2" key="1">
    <citation type="submission" date="2017-10" db="EMBL/GenBank/DDBJ databases">
        <title>Rapid genome shrinkage in a self-fertile nematode reveals novel sperm competition proteins.</title>
        <authorList>
            <person name="Yin D."/>
            <person name="Schwarz E.M."/>
            <person name="Thomas C.G."/>
            <person name="Felde R.L."/>
            <person name="Korf I.F."/>
            <person name="Cutter A.D."/>
            <person name="Schartner C.M."/>
            <person name="Ralston E.J."/>
            <person name="Meyer B.J."/>
            <person name="Haag E.S."/>
        </authorList>
    </citation>
    <scope>NUCLEOTIDE SEQUENCE [LARGE SCALE GENOMIC DNA]</scope>
    <source>
        <strain evidence="2">JU1422</strain>
    </source>
</reference>
<organism evidence="1 2">
    <name type="scientific">Caenorhabditis nigoni</name>
    <dbReference type="NCBI Taxonomy" id="1611254"/>
    <lineage>
        <taxon>Eukaryota</taxon>
        <taxon>Metazoa</taxon>
        <taxon>Ecdysozoa</taxon>
        <taxon>Nematoda</taxon>
        <taxon>Chromadorea</taxon>
        <taxon>Rhabditida</taxon>
        <taxon>Rhabditina</taxon>
        <taxon>Rhabditomorpha</taxon>
        <taxon>Rhabditoidea</taxon>
        <taxon>Rhabditidae</taxon>
        <taxon>Peloderinae</taxon>
        <taxon>Caenorhabditis</taxon>
    </lineage>
</organism>
<evidence type="ECO:0000313" key="2">
    <source>
        <dbReference type="Proteomes" id="UP000230233"/>
    </source>
</evidence>
<dbReference type="AlphaFoldDB" id="A0A2G5SYD0"/>
<dbReference type="Proteomes" id="UP000230233">
    <property type="component" value="Chromosome X"/>
</dbReference>
<evidence type="ECO:0000313" key="1">
    <source>
        <dbReference type="EMBL" id="PIC19919.1"/>
    </source>
</evidence>